<dbReference type="InterPro" id="IPR013320">
    <property type="entry name" value="ConA-like_dom_sf"/>
</dbReference>
<accession>A0ABW0XBI0</accession>
<protein>
    <submittedName>
        <fullName evidence="11">Family 16 glycosylhydrolase</fullName>
    </submittedName>
</protein>
<name>A0ABW0XBI0_9ACTN</name>
<keyword evidence="7" id="KW-0325">Glycoprotein</keyword>
<dbReference type="PANTHER" id="PTHR10963">
    <property type="entry name" value="GLYCOSYL HYDROLASE-RELATED"/>
    <property type="match status" value="1"/>
</dbReference>
<keyword evidence="12" id="KW-1185">Reference proteome</keyword>
<dbReference type="PANTHER" id="PTHR10963:SF60">
    <property type="entry name" value="GRAM-NEGATIVE BACTERIA-BINDING PROTEIN 1-RELATED"/>
    <property type="match status" value="1"/>
</dbReference>
<organism evidence="11 12">
    <name type="scientific">Kitasatospora misakiensis</name>
    <dbReference type="NCBI Taxonomy" id="67330"/>
    <lineage>
        <taxon>Bacteria</taxon>
        <taxon>Bacillati</taxon>
        <taxon>Actinomycetota</taxon>
        <taxon>Actinomycetes</taxon>
        <taxon>Kitasatosporales</taxon>
        <taxon>Streptomycetaceae</taxon>
        <taxon>Kitasatospora</taxon>
    </lineage>
</organism>
<sequence>MRHRRGHRTAHRPRRAVGVGCAAAALTLAATAGCVGPGATADSSASARGDATHVVENGLPFGIPGDWHLVFDDEFEGTDLDLAKWSLGNPDVAYPGRVTKPVNDDELDCYDADQVAVHDGALHITAVEREQTCGGRTLPYSSGMVNTRSTFSYAFGAVEARINLPAASPGVIANWPAFWTVGANWPTGGENDVAEGLHGQLCSYFNSPSGAVGHCTDGDFTGWHTLGAEWQPGRVDYYRDGVLAATITEGVTSQPHWLMIDNAVQPKIGGPTVVPADLQVEYVRVWQH</sequence>
<dbReference type="CDD" id="cd08023">
    <property type="entry name" value="GH16_laminarinase_like"/>
    <property type="match status" value="1"/>
</dbReference>
<evidence type="ECO:0000256" key="2">
    <source>
        <dbReference type="ARBA" id="ARBA00010962"/>
    </source>
</evidence>
<evidence type="ECO:0000256" key="3">
    <source>
        <dbReference type="ARBA" id="ARBA00022692"/>
    </source>
</evidence>
<dbReference type="PROSITE" id="PS51257">
    <property type="entry name" value="PROKAR_LIPOPROTEIN"/>
    <property type="match status" value="1"/>
</dbReference>
<keyword evidence="9" id="KW-0732">Signal</keyword>
<evidence type="ECO:0000313" key="11">
    <source>
        <dbReference type="EMBL" id="MFC5667128.1"/>
    </source>
</evidence>
<dbReference type="EMBL" id="JBHSOF010000051">
    <property type="protein sequence ID" value="MFC5667128.1"/>
    <property type="molecule type" value="Genomic_DNA"/>
</dbReference>
<feature type="domain" description="GH16" evidence="10">
    <location>
        <begin position="54"/>
        <end position="288"/>
    </location>
</feature>
<dbReference type="RefSeq" id="WP_380228807.1">
    <property type="nucleotide sequence ID" value="NZ_JBHSOF010000051.1"/>
</dbReference>
<dbReference type="SUPFAM" id="SSF49899">
    <property type="entry name" value="Concanavalin A-like lectins/glucanases"/>
    <property type="match status" value="1"/>
</dbReference>
<keyword evidence="6" id="KW-0472">Membrane</keyword>
<dbReference type="Pfam" id="PF03935">
    <property type="entry name" value="SKN1_KRE6_Sbg1"/>
    <property type="match status" value="1"/>
</dbReference>
<dbReference type="Gene3D" id="2.60.120.200">
    <property type="match status" value="1"/>
</dbReference>
<evidence type="ECO:0000256" key="5">
    <source>
        <dbReference type="ARBA" id="ARBA00022989"/>
    </source>
</evidence>
<evidence type="ECO:0000256" key="1">
    <source>
        <dbReference type="ARBA" id="ARBA00004606"/>
    </source>
</evidence>
<dbReference type="InterPro" id="IPR050546">
    <property type="entry name" value="Glycosyl_Hydrlase_16"/>
</dbReference>
<feature type="chain" id="PRO_5045338568" evidence="9">
    <location>
        <begin position="33"/>
        <end position="288"/>
    </location>
</feature>
<evidence type="ECO:0000256" key="7">
    <source>
        <dbReference type="ARBA" id="ARBA00023180"/>
    </source>
</evidence>
<keyword evidence="8" id="KW-0961">Cell wall biogenesis/degradation</keyword>
<feature type="signal peptide" evidence="9">
    <location>
        <begin position="1"/>
        <end position="32"/>
    </location>
</feature>
<evidence type="ECO:0000256" key="8">
    <source>
        <dbReference type="ARBA" id="ARBA00023316"/>
    </source>
</evidence>
<dbReference type="PROSITE" id="PS51762">
    <property type="entry name" value="GH16_2"/>
    <property type="match status" value="1"/>
</dbReference>
<keyword evidence="3" id="KW-0812">Transmembrane</keyword>
<evidence type="ECO:0000313" key="12">
    <source>
        <dbReference type="Proteomes" id="UP001595975"/>
    </source>
</evidence>
<keyword evidence="4" id="KW-0735">Signal-anchor</keyword>
<proteinExistence type="inferred from homology"/>
<keyword evidence="5" id="KW-1133">Transmembrane helix</keyword>
<evidence type="ECO:0000256" key="9">
    <source>
        <dbReference type="SAM" id="SignalP"/>
    </source>
</evidence>
<dbReference type="InterPro" id="IPR000757">
    <property type="entry name" value="Beta-glucanase-like"/>
</dbReference>
<comment type="similarity">
    <text evidence="2">Belongs to the SKN1/KRE6 family.</text>
</comment>
<comment type="caution">
    <text evidence="11">The sequence shown here is derived from an EMBL/GenBank/DDBJ whole genome shotgun (WGS) entry which is preliminary data.</text>
</comment>
<reference evidence="12" key="1">
    <citation type="journal article" date="2019" name="Int. J. Syst. Evol. Microbiol.">
        <title>The Global Catalogue of Microorganisms (GCM) 10K type strain sequencing project: providing services to taxonomists for standard genome sequencing and annotation.</title>
        <authorList>
            <consortium name="The Broad Institute Genomics Platform"/>
            <consortium name="The Broad Institute Genome Sequencing Center for Infectious Disease"/>
            <person name="Wu L."/>
            <person name="Ma J."/>
        </authorList>
    </citation>
    <scope>NUCLEOTIDE SEQUENCE [LARGE SCALE GENOMIC DNA]</scope>
    <source>
        <strain evidence="12">CGMCC 4.1437</strain>
    </source>
</reference>
<gene>
    <name evidence="11" type="ORF">ACFP3U_29705</name>
</gene>
<evidence type="ECO:0000256" key="4">
    <source>
        <dbReference type="ARBA" id="ARBA00022968"/>
    </source>
</evidence>
<evidence type="ECO:0000256" key="6">
    <source>
        <dbReference type="ARBA" id="ARBA00023136"/>
    </source>
</evidence>
<comment type="subcellular location">
    <subcellularLocation>
        <location evidence="1">Membrane</location>
        <topology evidence="1">Single-pass type II membrane protein</topology>
    </subcellularLocation>
</comment>
<evidence type="ECO:0000259" key="10">
    <source>
        <dbReference type="PROSITE" id="PS51762"/>
    </source>
</evidence>
<dbReference type="Proteomes" id="UP001595975">
    <property type="component" value="Unassembled WGS sequence"/>
</dbReference>
<dbReference type="InterPro" id="IPR005629">
    <property type="entry name" value="Skn1/Kre6/Sbg1"/>
</dbReference>